<gene>
    <name evidence="1" type="ORF">MJO28_013241</name>
</gene>
<dbReference type="EMBL" id="CM045877">
    <property type="protein sequence ID" value="KAI7940956.1"/>
    <property type="molecule type" value="Genomic_DNA"/>
</dbReference>
<reference evidence="1 2" key="3">
    <citation type="journal article" date="2022" name="Microbiol. Spectr.">
        <title>Folding features and dynamics of 3D genome architecture in plant fungal pathogens.</title>
        <authorList>
            <person name="Xia C."/>
        </authorList>
    </citation>
    <scope>NUCLEOTIDE SEQUENCE [LARGE SCALE GENOMIC DNA]</scope>
    <source>
        <strain evidence="1 2">93-210</strain>
    </source>
</reference>
<keyword evidence="2" id="KW-1185">Reference proteome</keyword>
<sequence length="3390" mass="385479">MAELNVLLRPRPPNQQDPTPQPRPLTFEPANASTGSVNPPNQAVTHNNHPVNQNSNVAATSHSAMQSATAGPSGGVSTPEGHNSKLDSEFRFFDQHVLDVLLQATRFHFEEYMSKAACERFLADEKQKLARLGDRFGFQTSIMLKNIPASMSTVTRRLGLDCTFQEQAACPKCWTLYEAIPDSETWAKQKLPLTSNEQIKTCDEPVYKEFMVSGKPAWRPIKGFCYQKLKDWLKRKLICPDFEDLLDAPLRYTRQEGVMRDIWDGSVWNTLKFPSTKPEPYASTSGNLVFSLYVDWFNPHRNKIGGKCLEAGTITLVFLNLPPAERYLEQNIFLFGITPGQPSADYIFNVLQPLVDEFLEFSNGVHFAQTSRVTTGQTIRAIMLPLIADLPALRKVAGFASHSATLFCSFCKLPRSKINIVDPLQFTPRMHKDHMEWARKWIDSPDQTRKTAIVKEHGVRYSPLNEFPYWKPLEHSSINVMHALMLGVLKDHSLSYFGLAATGKKLKADLKKLAKKQPSRQGTVFEMLLERRTQSKKRPAEDDEHPAKRRLTTQNLEVLAVTTDPVLIPAERPLANSSRKSQSSLSTVHQYSLRARLSNRQTSQSSQGTANPRKGDSRVSKQSHGETMASDCEAETHDEEDSVPDRQLDDQMPCILPEELLCVPRAIEQTCLPSWVDRLPLQLGAASAGSLKAAEWGILYTVFYPLVLLPLWNLCDANNDRKVLSESLIKLVHIVHMLSHRTTTCDNVSSICEAIIQYRKHTLANWPNVNSKPNIHILQHFPEVIERFRPPASFAAWAQERLNGLLGKAETNNHPGTLSKTLFRQWIQRATLKRLSGLHKRHLDEGAKTKIPSIPVQAEIYNNWLDHLNTFPPYASTKWVRDVQRGDQTNCKVLHSMVALQPSFRDAQKKSYTVEKAHPGNSYIHFLLEGSALFGSIQTIFTTDQIPNTTFAPVALFVEVEQKGTRIDPYRKISSLHYQLLTRPKTPKTIVICVKHVIGHVAVLTNVSGVFGLDTETISVAIVHHLNSHVVEDTPPSSELSDARLPESDQLEVIVEKPVKKAKDGNLIVSGAWVPIATTDKNINKKTNKKTKKKTKKQEQAKEEMAEISPTSNSDNKTSLKSPILAEKGPFEQLRASLPSLNEGEKKTSNPLAQDQGVAPSLVNSRATSMALESTRSTPVPRPVERLQTAFSESSSRPGKAEHASNPQDPTIRAPTSETPAQDQSSRHSSLDPIEAEKRREIDLLLDLYDTQYNLSCSKYNEGNLKMSRVALLQAISTQQLLELIVGAEEAFILCSHWHGPSVWVDFDRMHPEAKSQNHMPAPSSSQAPIHNNHPPARPAPGTSATEREPPPPQQPPPIPPRPASMMSGQMREPLAPPPPPSYPPPVVNNYRHEAAPANMLHPVPRYPANIPDVQMQSPPQQQAAQAMPPPSLPQAASQRQDSTRPARFNPYRYDRRDPQQLESRVPRAPRAPRQQNTAPPHRPNPHRRDLNGSQNRRNTVDPTEESPISPRKKKQSEKQSREQSREQSKKQKQLGNRSSGSNSFSPIESPLNFSLNPALENLSDPSQKEFLLNNITNEFVNEGPFLIEDKLKDLFSQFLSDLSGRIDDIPNTLIEKCVTNLSATVNDSIFEMIQGDVMPVLLHKTLEHLREFKNEKHVPCNEASFEPLKAFINEKLDSLQDIIFVNESQHQSDRELMRKDIIESENKMLDNFTAISNHISDLNMNEYNRFEQTKRRLGDICSQLESLHTKVNALTETKPHEAPPHLIYNNPYLNVDQSYRPQPEIQQNEATNMKNREESVPPTEIITKQSSPVIIEEEFPFIKHDHIDADMKKELWKGIPKTNEWETFNGELPYNHELWLKNIDIYVHDYCLLDHMIISRLTLILKDTARNWYLGIRDQNQNRSWAWWKNAFRIKFGTDNWKWEVQQEFEKDRFSYENKKVHKWFNTQRERLRAFQPELSEYLVCQKVLKQCAGNLDHAVKSRYKKEDSAMNFEEMVIIAEAVLNRAMRPDRNNYQASQQNNRNSWKNNNTNNRVEQSKAEPNAKRNAPGNTKSTTGPACFFCQQTGHLSKECPKKKNRINNVGMEEEGDSQSEKDEGDNPDNNSEPDDSNQNRNKDNSFIAAVDNDGTSDPLRDWGLGAFAVECKPDIELSIAEIQAEAHQPQSWDNSCQISHIEDARLMRCKPDKGKAHLIGKANLTSVLINDSTFTCLLDTGASCSIVSNKTLQSIKPDWKDCLLPINHAKFHSCSDQLKALGIKELPLVFPHTKGSVRILAEFVVMENARMSYLILGNDYLSLYGFDINNSKERFFTIGNENKKKKFSFKNPNLDRISNSKEVSAVKNTDPLKLSFIKEDLSESKISDKLSIEQKLQLVDILYKNKLAFANTDNPLGAIKDHQVHIKLTTDRPYPPILRRPPYPASPKTREALEEHIDELVRLNVLRKVGHNEVVEITTPVIVAWHNGKSRIVGDFRALNTYTAADRYPIPKISETLNNLAKAKFLTSMDVLKGFHQNVIAEDSRKFLRIILHKGIYEYLRMPFGIKNAPSHFQRMMDTEFRREIDEKWVIIYIDDIIIMSNSWEEHLQRISRILAIVINMNMKISLKKCNFGFHQIKALGHVVSGIAIGIDQKKVAAVLQKPIPQNKKEIQSFLGFAGYYRQHIDKFAEIARPLTELCRLEVVYEMTNSRIAAYNLLKDRLTSAPLLLFPDWKLPFKLYVDASMTGLGAALHQVQVIEGLKKEGPIVFISRQLKDSEGRYGASQLECLCLVWALDKLHYYLDGSVFEVITDCTALRSLLNMKTPNRHMLRWQIAIQEYRGNMTIQHRDGNIHKNADGLSRWSLPNDPSNPAYDPEDKEDDSKFPIMGIHVSTFKTEFFELVKEGYSGDKNSVILTQLLAKENKDNELSNALQGTWKTSYLEGRFSLFDGLLYHREKHNSVLVVVDKDSINTILHECHDSVYSGHFSEDRTLEKVSDTAWWKDWKKDTAEYCRSCERCQKANKATGKRFGLMMKIQEPSKPWDIINMDWVTSLSPGAAASFNACLVVVDRYSKTPIFVPCFKEDSAMDTAILFWNRVMPRAGIPRIIISDRDPKFTSEFWVSLHSMLGTKLSFSTAYHPQTDGLAERMIQTLEDMVRRYCAYGLEFKDNDGYTHDWVSLLPILELAYSTSIHSTTGKPPALLEKGWIPNLPKDFIKQDAIDIYPTANTYAKIFDKARKYAEHCITEATAYNKERWDKSHKEPEFKVGDQVLISTVNFNNLSGPKKMRDSFAGPFVVKALHGKNAVEVILTGEFGRKHPTFPVSLVKHYNNPNAEKFPLRQTVKVVIPPMEHSTKNKVILKILREKRMRVDNKDVKMYLARYKNLSADHDEWLLEQDIPEASTILRKFRSEKRTTT</sequence>
<organism evidence="1 2">
    <name type="scientific">Puccinia striiformis f. sp. tritici</name>
    <dbReference type="NCBI Taxonomy" id="168172"/>
    <lineage>
        <taxon>Eukaryota</taxon>
        <taxon>Fungi</taxon>
        <taxon>Dikarya</taxon>
        <taxon>Basidiomycota</taxon>
        <taxon>Pucciniomycotina</taxon>
        <taxon>Pucciniomycetes</taxon>
        <taxon>Pucciniales</taxon>
        <taxon>Pucciniaceae</taxon>
        <taxon>Puccinia</taxon>
    </lineage>
</organism>
<reference evidence="2" key="1">
    <citation type="journal article" date="2018" name="BMC Genomics">
        <title>Genomic insights into host adaptation between the wheat stripe rust pathogen (Puccinia striiformis f. sp. tritici) and the barley stripe rust pathogen (Puccinia striiformis f. sp. hordei).</title>
        <authorList>
            <person name="Xia C."/>
            <person name="Wang M."/>
            <person name="Yin C."/>
            <person name="Cornejo O.E."/>
            <person name="Hulbert S.H."/>
            <person name="Chen X."/>
        </authorList>
    </citation>
    <scope>NUCLEOTIDE SEQUENCE [LARGE SCALE GENOMIC DNA]</scope>
    <source>
        <strain evidence="2">93-210</strain>
    </source>
</reference>
<evidence type="ECO:0000313" key="1">
    <source>
        <dbReference type="EMBL" id="KAI7940956.1"/>
    </source>
</evidence>
<proteinExistence type="predicted"/>
<dbReference type="Proteomes" id="UP001060170">
    <property type="component" value="Chromosome 13"/>
</dbReference>
<name>A0ACC0DXZ9_9BASI</name>
<evidence type="ECO:0000313" key="2">
    <source>
        <dbReference type="Proteomes" id="UP001060170"/>
    </source>
</evidence>
<reference evidence="2" key="2">
    <citation type="journal article" date="2018" name="Mol. Plant Microbe Interact.">
        <title>Genome sequence resources for the wheat stripe rust pathogen (Puccinia striiformis f. sp. tritici) and the barley stripe rust pathogen (Puccinia striiformis f. sp. hordei).</title>
        <authorList>
            <person name="Xia C."/>
            <person name="Wang M."/>
            <person name="Yin C."/>
            <person name="Cornejo O.E."/>
            <person name="Hulbert S.H."/>
            <person name="Chen X."/>
        </authorList>
    </citation>
    <scope>NUCLEOTIDE SEQUENCE [LARGE SCALE GENOMIC DNA]</scope>
    <source>
        <strain evidence="2">93-210</strain>
    </source>
</reference>
<comment type="caution">
    <text evidence="1">The sequence shown here is derived from an EMBL/GenBank/DDBJ whole genome shotgun (WGS) entry which is preliminary data.</text>
</comment>
<protein>
    <submittedName>
        <fullName evidence="1">Uncharacterized protein</fullName>
    </submittedName>
</protein>
<accession>A0ACC0DXZ9</accession>